<dbReference type="SUPFAM" id="SSF69318">
    <property type="entry name" value="Integrin alpha N-terminal domain"/>
    <property type="match status" value="1"/>
</dbReference>
<organism evidence="1 2">
    <name type="scientific">Maribacter confluentis</name>
    <dbReference type="NCBI Taxonomy" id="1656093"/>
    <lineage>
        <taxon>Bacteria</taxon>
        <taxon>Pseudomonadati</taxon>
        <taxon>Bacteroidota</taxon>
        <taxon>Flavobacteriia</taxon>
        <taxon>Flavobacteriales</taxon>
        <taxon>Flavobacteriaceae</taxon>
        <taxon>Maribacter</taxon>
    </lineage>
</organism>
<proteinExistence type="predicted"/>
<dbReference type="Proteomes" id="UP001168579">
    <property type="component" value="Unassembled WGS sequence"/>
</dbReference>
<accession>A0ABT8RUH0</accession>
<evidence type="ECO:0008006" key="3">
    <source>
        <dbReference type="Google" id="ProtNLM"/>
    </source>
</evidence>
<evidence type="ECO:0000313" key="2">
    <source>
        <dbReference type="Proteomes" id="UP001168579"/>
    </source>
</evidence>
<evidence type="ECO:0000313" key="1">
    <source>
        <dbReference type="EMBL" id="MDO1514273.1"/>
    </source>
</evidence>
<name>A0ABT8RUH0_9FLAO</name>
<protein>
    <recommendedName>
        <fullName evidence="3">VCBS repeat-containing protein</fullName>
    </recommendedName>
</protein>
<dbReference type="RefSeq" id="WP_304436986.1">
    <property type="nucleotide sequence ID" value="NZ_JAUKUC010000001.1"/>
</dbReference>
<dbReference type="InterPro" id="IPR028994">
    <property type="entry name" value="Integrin_alpha_N"/>
</dbReference>
<reference evidence="1" key="2">
    <citation type="submission" date="2023-06" db="EMBL/GenBank/DDBJ databases">
        <authorList>
            <person name="Lucena T."/>
            <person name="Sun Q."/>
        </authorList>
    </citation>
    <scope>NUCLEOTIDE SEQUENCE</scope>
    <source>
        <strain evidence="1">CECT 8869</strain>
    </source>
</reference>
<dbReference type="EMBL" id="JAUKUC010000001">
    <property type="protein sequence ID" value="MDO1514273.1"/>
    <property type="molecule type" value="Genomic_DNA"/>
</dbReference>
<gene>
    <name evidence="1" type="ORF">Q2T41_16590</name>
</gene>
<comment type="caution">
    <text evidence="1">The sequence shown here is derived from an EMBL/GenBank/DDBJ whole genome shotgun (WGS) entry which is preliminary data.</text>
</comment>
<reference evidence="1" key="1">
    <citation type="journal article" date="2014" name="Int. J. Syst. Evol. Microbiol.">
        <title>Complete genome of a new Firmicutes species belonging to the dominant human colonic microbiota ('Ruminococcus bicirculans') reveals two chromosomes and a selective capacity to utilize plant glucans.</title>
        <authorList>
            <consortium name="NISC Comparative Sequencing Program"/>
            <person name="Wegmann U."/>
            <person name="Louis P."/>
            <person name="Goesmann A."/>
            <person name="Henrissat B."/>
            <person name="Duncan S.H."/>
            <person name="Flint H.J."/>
        </authorList>
    </citation>
    <scope>NUCLEOTIDE SEQUENCE</scope>
    <source>
        <strain evidence="1">CECT 8869</strain>
    </source>
</reference>
<keyword evidence="2" id="KW-1185">Reference proteome</keyword>
<sequence>MAGVSKTDWSWSPLFADMDNDGYKDILITNGFPRDITDLDFGDFKFNVSRYLSPAQILDSIPKIKIPNYALKTTEIIRLKK</sequence>